<comment type="caution">
    <text evidence="1">The sequence shown here is derived from an EMBL/GenBank/DDBJ whole genome shotgun (WGS) entry which is preliminary data.</text>
</comment>
<gene>
    <name evidence="1" type="ORF">VB739_13725</name>
</gene>
<sequence length="58" mass="6063">MAQLLTAVDRAGGGGIIPAVITVDAQQIAGGVEEMLLNLQPEIALGKLQMGIEEYQNL</sequence>
<organism evidence="1 2">
    <name type="scientific">Cyanobium gracile UHCC 0281</name>
    <dbReference type="NCBI Taxonomy" id="3110309"/>
    <lineage>
        <taxon>Bacteria</taxon>
        <taxon>Bacillati</taxon>
        <taxon>Cyanobacteriota</taxon>
        <taxon>Cyanophyceae</taxon>
        <taxon>Synechococcales</taxon>
        <taxon>Prochlorococcaceae</taxon>
        <taxon>Cyanobium</taxon>
    </lineage>
</organism>
<name>A0ABU5SYL3_9CYAN</name>
<evidence type="ECO:0000313" key="2">
    <source>
        <dbReference type="Proteomes" id="UP001302329"/>
    </source>
</evidence>
<reference evidence="1 2" key="1">
    <citation type="submission" date="2023-12" db="EMBL/GenBank/DDBJ databases">
        <title>Baltic Sea Cyanobacteria.</title>
        <authorList>
            <person name="Delbaje E."/>
            <person name="Fewer D.P."/>
            <person name="Shishido T.K."/>
        </authorList>
    </citation>
    <scope>NUCLEOTIDE SEQUENCE [LARGE SCALE GENOMIC DNA]</scope>
    <source>
        <strain evidence="1 2">UHCC 0281</strain>
    </source>
</reference>
<keyword evidence="2" id="KW-1185">Reference proteome</keyword>
<protein>
    <submittedName>
        <fullName evidence="1">Uncharacterized protein</fullName>
    </submittedName>
</protein>
<dbReference type="Proteomes" id="UP001302329">
    <property type="component" value="Unassembled WGS sequence"/>
</dbReference>
<accession>A0ABU5SYL3</accession>
<dbReference type="EMBL" id="JAYGHY010000058">
    <property type="protein sequence ID" value="MEA5443616.1"/>
    <property type="molecule type" value="Genomic_DNA"/>
</dbReference>
<proteinExistence type="predicted"/>
<evidence type="ECO:0000313" key="1">
    <source>
        <dbReference type="EMBL" id="MEA5443616.1"/>
    </source>
</evidence>